<evidence type="ECO:0000256" key="1">
    <source>
        <dbReference type="ARBA" id="ARBA00023015"/>
    </source>
</evidence>
<dbReference type="InterPro" id="IPR013325">
    <property type="entry name" value="RNA_pol_sigma_r2"/>
</dbReference>
<keyword evidence="4" id="KW-0804">Transcription</keyword>
<dbReference type="InterPro" id="IPR007627">
    <property type="entry name" value="RNA_pol_sigma70_r2"/>
</dbReference>
<organism evidence="6 7">
    <name type="scientific">Pseudaquabacterium terrae</name>
    <dbReference type="NCBI Taxonomy" id="2732868"/>
    <lineage>
        <taxon>Bacteria</taxon>
        <taxon>Pseudomonadati</taxon>
        <taxon>Pseudomonadota</taxon>
        <taxon>Betaproteobacteria</taxon>
        <taxon>Burkholderiales</taxon>
        <taxon>Sphaerotilaceae</taxon>
        <taxon>Pseudaquabacterium</taxon>
    </lineage>
</organism>
<reference evidence="6 7" key="1">
    <citation type="submission" date="2020-05" db="EMBL/GenBank/DDBJ databases">
        <title>Aquincola sp. isolate from soil.</title>
        <authorList>
            <person name="Han J."/>
            <person name="Kim D.-U."/>
        </authorList>
    </citation>
    <scope>NUCLEOTIDE SEQUENCE [LARGE SCALE GENOMIC DNA]</scope>
    <source>
        <strain evidence="6 7">S2</strain>
    </source>
</reference>
<name>A0ABX2EUG4_9BURK</name>
<keyword evidence="3" id="KW-0238">DNA-binding</keyword>
<dbReference type="SUPFAM" id="SSF88946">
    <property type="entry name" value="Sigma2 domain of RNA polymerase sigma factors"/>
    <property type="match status" value="1"/>
</dbReference>
<dbReference type="InterPro" id="IPR039425">
    <property type="entry name" value="RNA_pol_sigma-70-like"/>
</dbReference>
<dbReference type="Proteomes" id="UP000737171">
    <property type="component" value="Unassembled WGS sequence"/>
</dbReference>
<feature type="domain" description="RNA polymerase sigma-70 region 2" evidence="5">
    <location>
        <begin position="26"/>
        <end position="90"/>
    </location>
</feature>
<keyword evidence="7" id="KW-1185">Reference proteome</keyword>
<dbReference type="NCBIfam" id="TIGR02937">
    <property type="entry name" value="sigma70-ECF"/>
    <property type="match status" value="1"/>
</dbReference>
<dbReference type="PANTHER" id="PTHR43133">
    <property type="entry name" value="RNA POLYMERASE ECF-TYPE SIGMA FACTO"/>
    <property type="match status" value="1"/>
</dbReference>
<protein>
    <submittedName>
        <fullName evidence="6">Sigma-70 family RNA polymerase sigma factor</fullName>
    </submittedName>
</protein>
<evidence type="ECO:0000256" key="2">
    <source>
        <dbReference type="ARBA" id="ARBA00023082"/>
    </source>
</evidence>
<evidence type="ECO:0000256" key="3">
    <source>
        <dbReference type="ARBA" id="ARBA00023125"/>
    </source>
</evidence>
<dbReference type="EMBL" id="JABRWJ010000018">
    <property type="protein sequence ID" value="NRF72101.1"/>
    <property type="molecule type" value="Genomic_DNA"/>
</dbReference>
<sequence>MDRHDFMRACSAGGPRIAEALRELQRDYGRALLHEAMAALGELQAARDLLQDTLIKAWQRCAQYRGESELFPWLKSVLRHGAADQLRRRRPEEPLADEQGQVFAEVEAALQRHAAQPTAPDQLMSIAELERVYRACQARFQRDHPAAANVVRWIAEDDLEPAEIAVLLQRSPGATREYLSQCRKKARLYFHEWYLLASGSAPPREADSPRKAADESV</sequence>
<evidence type="ECO:0000256" key="4">
    <source>
        <dbReference type="ARBA" id="ARBA00023163"/>
    </source>
</evidence>
<proteinExistence type="predicted"/>
<dbReference type="InterPro" id="IPR014284">
    <property type="entry name" value="RNA_pol_sigma-70_dom"/>
</dbReference>
<evidence type="ECO:0000313" key="7">
    <source>
        <dbReference type="Proteomes" id="UP000737171"/>
    </source>
</evidence>
<gene>
    <name evidence="6" type="ORF">HLB44_34470</name>
</gene>
<dbReference type="PANTHER" id="PTHR43133:SF8">
    <property type="entry name" value="RNA POLYMERASE SIGMA FACTOR HI_1459-RELATED"/>
    <property type="match status" value="1"/>
</dbReference>
<comment type="caution">
    <text evidence="6">The sequence shown here is derived from an EMBL/GenBank/DDBJ whole genome shotgun (WGS) entry which is preliminary data.</text>
</comment>
<evidence type="ECO:0000259" key="5">
    <source>
        <dbReference type="Pfam" id="PF04542"/>
    </source>
</evidence>
<dbReference type="RefSeq" id="WP_173134704.1">
    <property type="nucleotide sequence ID" value="NZ_JABRWJ010000018.1"/>
</dbReference>
<evidence type="ECO:0000313" key="6">
    <source>
        <dbReference type="EMBL" id="NRF72101.1"/>
    </source>
</evidence>
<dbReference type="Pfam" id="PF04542">
    <property type="entry name" value="Sigma70_r2"/>
    <property type="match status" value="1"/>
</dbReference>
<keyword evidence="2" id="KW-0731">Sigma factor</keyword>
<dbReference type="Gene3D" id="1.10.1740.10">
    <property type="match status" value="1"/>
</dbReference>
<accession>A0ABX2EUG4</accession>
<keyword evidence="1" id="KW-0805">Transcription regulation</keyword>